<name>A0A2T6ZRM0_TUBBO</name>
<sequence length="109" mass="12613">MIIEEALVGQPRYMSRSDNGVRDCPELFHADMVPRLSQRIKLNIRRRKEGAALSIFIIPNRPKYTNAVKHSLRRKIIDRLLLANTLFLSKMISYRSHARLHDSAAIAFL</sequence>
<dbReference type="AlphaFoldDB" id="A0A2T6ZRM0"/>
<protein>
    <submittedName>
        <fullName evidence="1">Uncharacterized protein</fullName>
    </submittedName>
</protein>
<proteinExistence type="predicted"/>
<accession>A0A2T6ZRM0</accession>
<comment type="caution">
    <text evidence="1">The sequence shown here is derived from an EMBL/GenBank/DDBJ whole genome shotgun (WGS) entry which is preliminary data.</text>
</comment>
<dbReference type="EMBL" id="NESQ01000128">
    <property type="protein sequence ID" value="PUU78139.1"/>
    <property type="molecule type" value="Genomic_DNA"/>
</dbReference>
<dbReference type="Proteomes" id="UP000244722">
    <property type="component" value="Unassembled WGS sequence"/>
</dbReference>
<keyword evidence="2" id="KW-1185">Reference proteome</keyword>
<organism evidence="1 2">
    <name type="scientific">Tuber borchii</name>
    <name type="common">White truffle</name>
    <dbReference type="NCBI Taxonomy" id="42251"/>
    <lineage>
        <taxon>Eukaryota</taxon>
        <taxon>Fungi</taxon>
        <taxon>Dikarya</taxon>
        <taxon>Ascomycota</taxon>
        <taxon>Pezizomycotina</taxon>
        <taxon>Pezizomycetes</taxon>
        <taxon>Pezizales</taxon>
        <taxon>Tuberaceae</taxon>
        <taxon>Tuber</taxon>
    </lineage>
</organism>
<evidence type="ECO:0000313" key="2">
    <source>
        <dbReference type="Proteomes" id="UP000244722"/>
    </source>
</evidence>
<reference evidence="1 2" key="1">
    <citation type="submission" date="2017-04" db="EMBL/GenBank/DDBJ databases">
        <title>Draft genome sequence of Tuber borchii Vittad., a whitish edible truffle.</title>
        <authorList>
            <consortium name="DOE Joint Genome Institute"/>
            <person name="Murat C."/>
            <person name="Kuo A."/>
            <person name="Barry K.W."/>
            <person name="Clum A."/>
            <person name="Dockter R.B."/>
            <person name="Fauchery L."/>
            <person name="Iotti M."/>
            <person name="Kohler A."/>
            <person name="Labutti K."/>
            <person name="Lindquist E.A."/>
            <person name="Lipzen A."/>
            <person name="Ohm R.A."/>
            <person name="Wang M."/>
            <person name="Grigoriev I.V."/>
            <person name="Zambonelli A."/>
            <person name="Martin F.M."/>
        </authorList>
    </citation>
    <scope>NUCLEOTIDE SEQUENCE [LARGE SCALE GENOMIC DNA]</scope>
    <source>
        <strain evidence="1 2">Tbo3840</strain>
    </source>
</reference>
<dbReference type="OrthoDB" id="10466140at2759"/>
<gene>
    <name evidence="1" type="ORF">B9Z19DRAFT_1101486</name>
</gene>
<evidence type="ECO:0000313" key="1">
    <source>
        <dbReference type="EMBL" id="PUU78139.1"/>
    </source>
</evidence>